<accession>A0ABV9LSS1</accession>
<protein>
    <submittedName>
        <fullName evidence="1">Patatin-like phospholipase family protein</fullName>
    </submittedName>
</protein>
<name>A0ABV9LSS1_9ALTE</name>
<dbReference type="SUPFAM" id="SSF52151">
    <property type="entry name" value="FabD/lysophospholipase-like"/>
    <property type="match status" value="1"/>
</dbReference>
<dbReference type="Proteomes" id="UP001595897">
    <property type="component" value="Unassembled WGS sequence"/>
</dbReference>
<dbReference type="InterPro" id="IPR016035">
    <property type="entry name" value="Acyl_Trfase/lysoPLipase"/>
</dbReference>
<dbReference type="EMBL" id="JBHSGU010000002">
    <property type="protein sequence ID" value="MFC4699557.1"/>
    <property type="molecule type" value="Genomic_DNA"/>
</dbReference>
<keyword evidence="2" id="KW-1185">Reference proteome</keyword>
<evidence type="ECO:0000313" key="1">
    <source>
        <dbReference type="EMBL" id="MFC4699557.1"/>
    </source>
</evidence>
<organism evidence="1 2">
    <name type="scientific">Glaciecola siphonariae</name>
    <dbReference type="NCBI Taxonomy" id="521012"/>
    <lineage>
        <taxon>Bacteria</taxon>
        <taxon>Pseudomonadati</taxon>
        <taxon>Pseudomonadota</taxon>
        <taxon>Gammaproteobacteria</taxon>
        <taxon>Alteromonadales</taxon>
        <taxon>Alteromonadaceae</taxon>
        <taxon>Glaciecola</taxon>
    </lineage>
</organism>
<sequence length="355" mass="39379">MEALSIYAGPKARETIEREGISADTFSAVLGASGGPKWFVLYGLDKVLFSEFMDKRTQPVDIIGSSIGAFRSACFTQQDTKAAIERLADKYSNTVYSERPSVQEITSKGVALLDYMMGDTGVDNVLNQQIKRLHIVVAKSRGLAAKERKWQQGTALGLAAARNAIGRSKLQKSFTRVVFSNTNTLLDFDEQIALQTEHVPLSASNTLMALMATGSIPMVIQGVPDIPGAGRGMYRDGGIIDYHFDIKLNTPGLVLYPHFAKTPIPGWFDKGLKRRQCHPSSYDNVVMLVPSDEFIASLPYQKIPDRKDFSKMSPEQRIPYWHKVMAESERLAQAFVEWVGSSNPSKNVQAIRLQR</sequence>
<proteinExistence type="predicted"/>
<reference evidence="2" key="1">
    <citation type="journal article" date="2019" name="Int. J. Syst. Evol. Microbiol.">
        <title>The Global Catalogue of Microorganisms (GCM) 10K type strain sequencing project: providing services to taxonomists for standard genome sequencing and annotation.</title>
        <authorList>
            <consortium name="The Broad Institute Genomics Platform"/>
            <consortium name="The Broad Institute Genome Sequencing Center for Infectious Disease"/>
            <person name="Wu L."/>
            <person name="Ma J."/>
        </authorList>
    </citation>
    <scope>NUCLEOTIDE SEQUENCE [LARGE SCALE GENOMIC DNA]</scope>
    <source>
        <strain evidence="2">KACC 12507</strain>
    </source>
</reference>
<evidence type="ECO:0000313" key="2">
    <source>
        <dbReference type="Proteomes" id="UP001595897"/>
    </source>
</evidence>
<comment type="caution">
    <text evidence="1">The sequence shown here is derived from an EMBL/GenBank/DDBJ whole genome shotgun (WGS) entry which is preliminary data.</text>
</comment>
<gene>
    <name evidence="1" type="ORF">ACFO4O_05230</name>
</gene>
<dbReference type="RefSeq" id="WP_382406298.1">
    <property type="nucleotide sequence ID" value="NZ_JBHSGU010000002.1"/>
</dbReference>